<sequence length="317" mass="35178">MSITTSPSATLSSTPPATPPATLSTPGIPQAIHARWQEAAKAKGFDILARVKDRFHLSIRCTACHRAHDTRINVVRDHQPLCPHCIEDRWRADAKAVGLVWEGRDPEDPLAAFYTAPCGHRLRRQFELIKRVKAGTCSYRCEICHKAKEEAEAEARGWTLLGPDPEGNPNYRLYEHKDCGHQQRIARANMQSGRFTCASCDAGWASEPSFIYAMRFVLPDGTRLAKLGFSRDPQSRLTYQLKRSPDLVASVLLTVPFATGHDALCQEKALHTALKARHPDAVVPAATYAPWINVRSEIYNGALEPEILKVLTALLPS</sequence>
<evidence type="ECO:0000313" key="2">
    <source>
        <dbReference type="EMBL" id="MCV6825401.1"/>
    </source>
</evidence>
<organism evidence="2 3">
    <name type="scientific">Halocynthiibacter halioticoli</name>
    <dbReference type="NCBI Taxonomy" id="2986804"/>
    <lineage>
        <taxon>Bacteria</taxon>
        <taxon>Pseudomonadati</taxon>
        <taxon>Pseudomonadota</taxon>
        <taxon>Alphaproteobacteria</taxon>
        <taxon>Rhodobacterales</taxon>
        <taxon>Paracoccaceae</taxon>
        <taxon>Halocynthiibacter</taxon>
    </lineage>
</organism>
<dbReference type="RefSeq" id="WP_263954277.1">
    <property type="nucleotide sequence ID" value="NZ_JAOYFC010000002.1"/>
</dbReference>
<feature type="compositionally biased region" description="Low complexity" evidence="1">
    <location>
        <begin position="1"/>
        <end position="26"/>
    </location>
</feature>
<accession>A0AAE3LTN0</accession>
<feature type="region of interest" description="Disordered" evidence="1">
    <location>
        <begin position="1"/>
        <end position="27"/>
    </location>
</feature>
<dbReference type="AlphaFoldDB" id="A0AAE3LTN0"/>
<dbReference type="EMBL" id="JAOYFC010000002">
    <property type="protein sequence ID" value="MCV6825401.1"/>
    <property type="molecule type" value="Genomic_DNA"/>
</dbReference>
<keyword evidence="3" id="KW-1185">Reference proteome</keyword>
<protein>
    <submittedName>
        <fullName evidence="2">GIY-YIG nuclease family protein</fullName>
    </submittedName>
</protein>
<evidence type="ECO:0000256" key="1">
    <source>
        <dbReference type="SAM" id="MobiDB-lite"/>
    </source>
</evidence>
<reference evidence="2" key="1">
    <citation type="submission" date="2022-10" db="EMBL/GenBank/DDBJ databases">
        <authorList>
            <person name="Yue Y."/>
        </authorList>
    </citation>
    <scope>NUCLEOTIDE SEQUENCE</scope>
    <source>
        <strain evidence="2">Z654</strain>
    </source>
</reference>
<dbReference type="Proteomes" id="UP001208041">
    <property type="component" value="Unassembled WGS sequence"/>
</dbReference>
<proteinExistence type="predicted"/>
<name>A0AAE3LTN0_9RHOB</name>
<gene>
    <name evidence="2" type="ORF">OH136_12625</name>
</gene>
<evidence type="ECO:0000313" key="3">
    <source>
        <dbReference type="Proteomes" id="UP001208041"/>
    </source>
</evidence>
<comment type="caution">
    <text evidence="2">The sequence shown here is derived from an EMBL/GenBank/DDBJ whole genome shotgun (WGS) entry which is preliminary data.</text>
</comment>